<protein>
    <submittedName>
        <fullName evidence="1">Uncharacterized protein</fullName>
    </submittedName>
</protein>
<dbReference type="RefSeq" id="WP_203585325.1">
    <property type="nucleotide sequence ID" value="NZ_JACOPV010000015.1"/>
</dbReference>
<dbReference type="Proteomes" id="UP000745663">
    <property type="component" value="Unassembled WGS sequence"/>
</dbReference>
<organism evidence="1 2">
    <name type="scientific">Pseudomonas arcuscaelestis</name>
    <dbReference type="NCBI Taxonomy" id="2710591"/>
    <lineage>
        <taxon>Bacteria</taxon>
        <taxon>Pseudomonadati</taxon>
        <taxon>Pseudomonadota</taxon>
        <taxon>Gammaproteobacteria</taxon>
        <taxon>Pseudomonadales</taxon>
        <taxon>Pseudomonadaceae</taxon>
        <taxon>Pseudomonas</taxon>
    </lineage>
</organism>
<gene>
    <name evidence="1" type="ORF">H8F21_22150</name>
</gene>
<proteinExistence type="predicted"/>
<reference evidence="1 2" key="1">
    <citation type="submission" date="2020-08" db="EMBL/GenBank/DDBJ databases">
        <title>Description of novel Pseudomonas species.</title>
        <authorList>
            <person name="Duman M."/>
            <person name="Mulet M."/>
            <person name="Altun S."/>
            <person name="Saticioglu I.B."/>
            <person name="Lalucat J."/>
            <person name="Garcia-Valdes E."/>
        </authorList>
    </citation>
    <scope>NUCLEOTIDE SEQUENCE [LARGE SCALE GENOMIC DNA]</scope>
    <source>
        <strain evidence="1 2">P66</strain>
    </source>
</reference>
<evidence type="ECO:0000313" key="2">
    <source>
        <dbReference type="Proteomes" id="UP000745663"/>
    </source>
</evidence>
<comment type="caution">
    <text evidence="1">The sequence shown here is derived from an EMBL/GenBank/DDBJ whole genome shotgun (WGS) entry which is preliminary data.</text>
</comment>
<keyword evidence="2" id="KW-1185">Reference proteome</keyword>
<accession>A0ABS2C3H4</accession>
<name>A0ABS2C3H4_9PSED</name>
<dbReference type="EMBL" id="JACOPV010000015">
    <property type="protein sequence ID" value="MBM5460270.1"/>
    <property type="molecule type" value="Genomic_DNA"/>
</dbReference>
<sequence length="69" mass="7318">MTIKNPTIDLTDASTLALAAGHAARDAGEATGEAQIKLNELSQRFSELALQVLEGKRLPRLKDDESAGV</sequence>
<evidence type="ECO:0000313" key="1">
    <source>
        <dbReference type="EMBL" id="MBM5460270.1"/>
    </source>
</evidence>